<protein>
    <submittedName>
        <fullName evidence="1">Uncharacterized protein</fullName>
    </submittedName>
</protein>
<accession>A0A1X1JF32</accession>
<organism evidence="1 2">
    <name type="scientific">Streptococcus oralis subsp. dentisani</name>
    <dbReference type="NCBI Taxonomy" id="1458253"/>
    <lineage>
        <taxon>Bacteria</taxon>
        <taxon>Bacillati</taxon>
        <taxon>Bacillota</taxon>
        <taxon>Bacilli</taxon>
        <taxon>Lactobacillales</taxon>
        <taxon>Streptococcaceae</taxon>
        <taxon>Streptococcus</taxon>
    </lineage>
</organism>
<sequence length="189" mass="21203">MHFSSKHADDVVRVAEKPFDKERILENLRQSRLARESSKFGEYLRKENQIKYPTGIDGSVKLIEKADLPSWIVDSFQDGQYRTVVTTEEVTVYRTFGGHSDAGGGFVTSSPAQNRIQAKIDTALLPEWKNTRMYEVEIRIPKGETLSIGKVAPQKISLSGTVLKGGADQILLPQGWSQDWVVNVRTIPN</sequence>
<evidence type="ECO:0000313" key="1">
    <source>
        <dbReference type="EMBL" id="ORO85819.1"/>
    </source>
</evidence>
<name>A0A1X1JF32_STROR</name>
<comment type="caution">
    <text evidence="1">The sequence shown here is derived from an EMBL/GenBank/DDBJ whole genome shotgun (WGS) entry which is preliminary data.</text>
</comment>
<evidence type="ECO:0000313" key="2">
    <source>
        <dbReference type="Proteomes" id="UP000193064"/>
    </source>
</evidence>
<dbReference type="AlphaFoldDB" id="A0A1X1JF32"/>
<gene>
    <name evidence="1" type="ORF">B7705_00270</name>
</gene>
<reference evidence="1 2" key="1">
    <citation type="journal article" date="2016" name="Eur. J. Clin. Microbiol. Infect. Dis.">
        <title>Whole genome sequencing as a tool for phylogenetic analysis of clinical strains of Mitis group streptococci.</title>
        <authorList>
            <person name="Rasmussen L.H."/>
            <person name="Dargis R."/>
            <person name="Hojholt K."/>
            <person name="Christensen J.J."/>
            <person name="Skovgaard O."/>
            <person name="Justesen U.S."/>
            <person name="Rosenvinge F.S."/>
            <person name="Moser C."/>
            <person name="Lukjancenko O."/>
            <person name="Rasmussen S."/>
            <person name="Nielsen X.C."/>
        </authorList>
    </citation>
    <scope>NUCLEOTIDE SEQUENCE [LARGE SCALE GENOMIC DNA]</scope>
    <source>
        <strain evidence="1 2">RH_13585_10</strain>
    </source>
</reference>
<dbReference type="Proteomes" id="UP000193064">
    <property type="component" value="Unassembled WGS sequence"/>
</dbReference>
<dbReference type="EMBL" id="NCVA01000027">
    <property type="protein sequence ID" value="ORO85819.1"/>
    <property type="molecule type" value="Genomic_DNA"/>
</dbReference>
<proteinExistence type="predicted"/>
<dbReference type="RefSeq" id="WP_084946715.1">
    <property type="nucleotide sequence ID" value="NZ_NCVA01000027.1"/>
</dbReference>